<proteinExistence type="predicted"/>
<protein>
    <submittedName>
        <fullName evidence="1">Uncharacterized protein</fullName>
    </submittedName>
</protein>
<evidence type="ECO:0000313" key="1">
    <source>
        <dbReference type="EMBL" id="KRZ73746.1"/>
    </source>
</evidence>
<comment type="caution">
    <text evidence="1">The sequence shown here is derived from an EMBL/GenBank/DDBJ whole genome shotgun (WGS) entry which is preliminary data.</text>
</comment>
<sequence>MRNLDFIPQIAFNRFRSRARQAGAQVDELRSFAKTAMLVDSHLRLIPKRFELQVVWEQHQESLIPEKCLQIPSELDSVQWAKFLQTQQNMEHEL</sequence>
<dbReference type="Proteomes" id="UP000054843">
    <property type="component" value="Unassembled WGS sequence"/>
</dbReference>
<keyword evidence="2" id="KW-1185">Reference proteome</keyword>
<reference evidence="1 2" key="1">
    <citation type="submission" date="2015-01" db="EMBL/GenBank/DDBJ databases">
        <title>Evolution of Trichinella species and genotypes.</title>
        <authorList>
            <person name="Korhonen P.K."/>
            <person name="Edoardo P."/>
            <person name="Giuseppe L.R."/>
            <person name="Gasser R.B."/>
        </authorList>
    </citation>
    <scope>NUCLEOTIDE SEQUENCE [LARGE SCALE GENOMIC DNA]</scope>
    <source>
        <strain evidence="1">ISS1980</strain>
    </source>
</reference>
<organism evidence="1 2">
    <name type="scientific">Trichinella papuae</name>
    <dbReference type="NCBI Taxonomy" id="268474"/>
    <lineage>
        <taxon>Eukaryota</taxon>
        <taxon>Metazoa</taxon>
        <taxon>Ecdysozoa</taxon>
        <taxon>Nematoda</taxon>
        <taxon>Enoplea</taxon>
        <taxon>Dorylaimia</taxon>
        <taxon>Trichinellida</taxon>
        <taxon>Trichinellidae</taxon>
        <taxon>Trichinella</taxon>
    </lineage>
</organism>
<name>A0A0V1MPX3_9BILA</name>
<gene>
    <name evidence="1" type="ORF">T10_3199</name>
</gene>
<evidence type="ECO:0000313" key="2">
    <source>
        <dbReference type="Proteomes" id="UP000054843"/>
    </source>
</evidence>
<accession>A0A0V1MPX3</accession>
<dbReference type="EMBL" id="JYDO01000059">
    <property type="protein sequence ID" value="KRZ73746.1"/>
    <property type="molecule type" value="Genomic_DNA"/>
</dbReference>
<dbReference type="AlphaFoldDB" id="A0A0V1MPX3"/>